<gene>
    <name evidence="1" type="ORF">OLX77_02270</name>
</gene>
<accession>A0A9X4MEU7</accession>
<name>A0A9X4MEU7_9BACT</name>
<proteinExistence type="predicted"/>
<sequence>MRRFVVKFKVGGAELWRTAAIEKTTVKAQNVAMAMVEFHRKHAQVSGKMTVTEVYEEV</sequence>
<dbReference type="Proteomes" id="UP001154240">
    <property type="component" value="Unassembled WGS sequence"/>
</dbReference>
<evidence type="ECO:0000313" key="1">
    <source>
        <dbReference type="EMBL" id="MDG4474986.1"/>
    </source>
</evidence>
<keyword evidence="2" id="KW-1185">Reference proteome</keyword>
<organism evidence="1 2">
    <name type="scientific">Thiovibrio frasassiensis</name>
    <dbReference type="NCBI Taxonomy" id="2984131"/>
    <lineage>
        <taxon>Bacteria</taxon>
        <taxon>Pseudomonadati</taxon>
        <taxon>Thermodesulfobacteriota</taxon>
        <taxon>Desulfobulbia</taxon>
        <taxon>Desulfobulbales</taxon>
        <taxon>Thiovibrionaceae</taxon>
        <taxon>Thiovibrio</taxon>
    </lineage>
</organism>
<dbReference type="EMBL" id="JAPHEH010000001">
    <property type="protein sequence ID" value="MDG4474986.1"/>
    <property type="molecule type" value="Genomic_DNA"/>
</dbReference>
<reference evidence="1" key="2">
    <citation type="submission" date="2022-10" db="EMBL/GenBank/DDBJ databases">
        <authorList>
            <person name="Aronson H.S."/>
        </authorList>
    </citation>
    <scope>NUCLEOTIDE SEQUENCE</scope>
    <source>
        <strain evidence="1">RS19-109</strain>
    </source>
</reference>
<comment type="caution">
    <text evidence="1">The sequence shown here is derived from an EMBL/GenBank/DDBJ whole genome shotgun (WGS) entry which is preliminary data.</text>
</comment>
<reference evidence="1" key="1">
    <citation type="journal article" date="2022" name="bioRxiv">
        <title>Thiovibrio frasassiensisgen. nov., sp. nov., an autotrophic, elemental sulfur disproportionating bacterium isolated from sulfidic karst sediment, and proposal of Thiovibrionaceae fam. nov.</title>
        <authorList>
            <person name="Aronson H."/>
            <person name="Thomas C."/>
            <person name="Bhattacharyya M."/>
            <person name="Eckstein S."/>
            <person name="Jensen S."/>
            <person name="Barco R."/>
            <person name="Macalady J."/>
            <person name="Amend J."/>
        </authorList>
    </citation>
    <scope>NUCLEOTIDE SEQUENCE</scope>
    <source>
        <strain evidence="1">RS19-109</strain>
    </source>
</reference>
<protein>
    <submittedName>
        <fullName evidence="1">Uncharacterized protein</fullName>
    </submittedName>
</protein>
<dbReference type="RefSeq" id="WP_307631962.1">
    <property type="nucleotide sequence ID" value="NZ_JAPHEH010000001.1"/>
</dbReference>
<evidence type="ECO:0000313" key="2">
    <source>
        <dbReference type="Proteomes" id="UP001154240"/>
    </source>
</evidence>
<dbReference type="AlphaFoldDB" id="A0A9X4MEU7"/>